<dbReference type="CDD" id="cd04186">
    <property type="entry name" value="GT_2_like_c"/>
    <property type="match status" value="1"/>
</dbReference>
<dbReference type="PANTHER" id="PTHR43179:SF12">
    <property type="entry name" value="GALACTOFURANOSYLTRANSFERASE GLFT2"/>
    <property type="match status" value="1"/>
</dbReference>
<dbReference type="SUPFAM" id="SSF53448">
    <property type="entry name" value="Nucleotide-diphospho-sugar transferases"/>
    <property type="match status" value="1"/>
</dbReference>
<evidence type="ECO:0000313" key="6">
    <source>
        <dbReference type="EMBL" id="QHT72076.1"/>
    </source>
</evidence>
<dbReference type="Proteomes" id="UP000480178">
    <property type="component" value="Chromosome"/>
</dbReference>
<keyword evidence="4" id="KW-1133">Transmembrane helix</keyword>
<evidence type="ECO:0000256" key="4">
    <source>
        <dbReference type="SAM" id="Phobius"/>
    </source>
</evidence>
<gene>
    <name evidence="6" type="ORF">GXP67_18525</name>
</gene>
<evidence type="ECO:0000256" key="3">
    <source>
        <dbReference type="ARBA" id="ARBA00022679"/>
    </source>
</evidence>
<proteinExistence type="inferred from homology"/>
<feature type="transmembrane region" description="Helical" evidence="4">
    <location>
        <begin position="250"/>
        <end position="267"/>
    </location>
</feature>
<sequence>MHISRQLPLVSIITVNYNKISVTREFLQSIQRITYPHYEVIVVDNASIEAGFDELKNEFPAVIFIKNPFNTGFAGGNNVGVKVAKGAFLLFLNNDTEVETSFLKPLVDCLLSDERIGMASPKIKYFDSPDIIQYAGGVAINRVTGRGRFIGNKEKDSSAFIENTPTELIHGAAMMVSRKLLDTIGPMDEQYFLYYEELDWCERAKKAGFSLYFVGQSVVYHKESTSVGKNSALRTYYLTRNRLLFIRKNFRGFSFWSSITFFFLVAFPKNIFFCLFTGKIKLLVAFIKGVFWHLYPKNWS</sequence>
<reference evidence="6 7" key="1">
    <citation type="submission" date="2020-01" db="EMBL/GenBank/DDBJ databases">
        <authorList>
            <person name="Kim M.K."/>
        </authorList>
    </citation>
    <scope>NUCLEOTIDE SEQUENCE [LARGE SCALE GENOMIC DNA]</scope>
    <source>
        <strain evidence="6 7">172606-1</strain>
    </source>
</reference>
<keyword evidence="4" id="KW-0812">Transmembrane</keyword>
<evidence type="ECO:0000256" key="1">
    <source>
        <dbReference type="ARBA" id="ARBA00006739"/>
    </source>
</evidence>
<evidence type="ECO:0000259" key="5">
    <source>
        <dbReference type="Pfam" id="PF00535"/>
    </source>
</evidence>
<protein>
    <submittedName>
        <fullName evidence="6">Glycosyltransferase family 2 protein</fullName>
    </submittedName>
</protein>
<keyword evidence="7" id="KW-1185">Reference proteome</keyword>
<organism evidence="6 7">
    <name type="scientific">Rhodocytophaga rosea</name>
    <dbReference type="NCBI Taxonomy" id="2704465"/>
    <lineage>
        <taxon>Bacteria</taxon>
        <taxon>Pseudomonadati</taxon>
        <taxon>Bacteroidota</taxon>
        <taxon>Cytophagia</taxon>
        <taxon>Cytophagales</taxon>
        <taxon>Rhodocytophagaceae</taxon>
        <taxon>Rhodocytophaga</taxon>
    </lineage>
</organism>
<keyword evidence="4" id="KW-0472">Membrane</keyword>
<name>A0A6C0GVN2_9BACT</name>
<dbReference type="Pfam" id="PF00535">
    <property type="entry name" value="Glycos_transf_2"/>
    <property type="match status" value="1"/>
</dbReference>
<dbReference type="PANTHER" id="PTHR43179">
    <property type="entry name" value="RHAMNOSYLTRANSFERASE WBBL"/>
    <property type="match status" value="1"/>
</dbReference>
<evidence type="ECO:0000256" key="2">
    <source>
        <dbReference type="ARBA" id="ARBA00022676"/>
    </source>
</evidence>
<evidence type="ECO:0000313" key="7">
    <source>
        <dbReference type="Proteomes" id="UP000480178"/>
    </source>
</evidence>
<dbReference type="Gene3D" id="3.90.550.10">
    <property type="entry name" value="Spore Coat Polysaccharide Biosynthesis Protein SpsA, Chain A"/>
    <property type="match status" value="1"/>
</dbReference>
<dbReference type="AlphaFoldDB" id="A0A6C0GVN2"/>
<dbReference type="KEGG" id="rhoz:GXP67_18525"/>
<keyword evidence="3 6" id="KW-0808">Transferase</keyword>
<dbReference type="InterPro" id="IPR001173">
    <property type="entry name" value="Glyco_trans_2-like"/>
</dbReference>
<comment type="similarity">
    <text evidence="1">Belongs to the glycosyltransferase 2 family.</text>
</comment>
<dbReference type="EMBL" id="CP048222">
    <property type="protein sequence ID" value="QHT72076.1"/>
    <property type="molecule type" value="Genomic_DNA"/>
</dbReference>
<feature type="domain" description="Glycosyltransferase 2-like" evidence="5">
    <location>
        <begin position="11"/>
        <end position="183"/>
    </location>
</feature>
<keyword evidence="2" id="KW-0328">Glycosyltransferase</keyword>
<dbReference type="GO" id="GO:0016757">
    <property type="term" value="F:glycosyltransferase activity"/>
    <property type="evidence" value="ECO:0007669"/>
    <property type="project" value="UniProtKB-KW"/>
</dbReference>
<dbReference type="InterPro" id="IPR029044">
    <property type="entry name" value="Nucleotide-diphossugar_trans"/>
</dbReference>
<accession>A0A6C0GVN2</accession>